<evidence type="ECO:0008006" key="4">
    <source>
        <dbReference type="Google" id="ProtNLM"/>
    </source>
</evidence>
<name>A0A094WC98_9BACT</name>
<organism evidence="2 3">
    <name type="scientific">Leptospirillum ferriphilum</name>
    <dbReference type="NCBI Taxonomy" id="178606"/>
    <lineage>
        <taxon>Bacteria</taxon>
        <taxon>Pseudomonadati</taxon>
        <taxon>Nitrospirota</taxon>
        <taxon>Nitrospiria</taxon>
        <taxon>Nitrospirales</taxon>
        <taxon>Nitrospiraceae</taxon>
        <taxon>Leptospirillum</taxon>
    </lineage>
</organism>
<reference evidence="2 3" key="1">
    <citation type="submission" date="2014-06" db="EMBL/GenBank/DDBJ databases">
        <title>Draft genome sequence of iron oxidizing acidophile Leptospirillum ferriphilum DSM14647.</title>
        <authorList>
            <person name="Cardenas J.P."/>
            <person name="Lazcano M."/>
            <person name="Ossandon F.J."/>
            <person name="Corbett M."/>
            <person name="Holmes D.S."/>
            <person name="Watkin E."/>
        </authorList>
    </citation>
    <scope>NUCLEOTIDE SEQUENCE [LARGE SCALE GENOMIC DNA]</scope>
    <source>
        <strain evidence="2 3">DSM 14647</strain>
    </source>
</reference>
<evidence type="ECO:0000313" key="2">
    <source>
        <dbReference type="EMBL" id="KGA94090.1"/>
    </source>
</evidence>
<evidence type="ECO:0000256" key="1">
    <source>
        <dbReference type="SAM" id="SignalP"/>
    </source>
</evidence>
<evidence type="ECO:0000313" key="3">
    <source>
        <dbReference type="Proteomes" id="UP000029452"/>
    </source>
</evidence>
<sequence length="332" mass="33894">MTRSSGHTFQTIRKGFSALFLLCLSASLLSCGGGPQVASSTGHYLFVSNSNGIYAFSIQTNNTLSPVSTSAEQSLSVINGMVYVSTPGGQTTPTLYVIINNGTTIDAYPVNGGSIGTPNTVNTSTSSCSGLSSFTAITATPGGHYLLLTYGSSVVAMQLSGATTAKGCNSFSSLSSTPSGIAVDCAVPTGSNCNVLTTFPTTSSEPPEVVSWTEGGSFGTSISLTNITTSPPYALFSLSTTYFYLFSPTNKIVSSLLGSSTTSSPTSTQTIPSTSVSPCVDTLANQIYVPTSNGSIYQMGIQTNGSIGGANQLWSLGDTPPLNSIGTCAVED</sequence>
<dbReference type="OMA" id="PINGEML"/>
<dbReference type="Proteomes" id="UP000029452">
    <property type="component" value="Unassembled WGS sequence"/>
</dbReference>
<dbReference type="OrthoDB" id="9981375at2"/>
<dbReference type="PROSITE" id="PS51257">
    <property type="entry name" value="PROKAR_LIPOPROTEIN"/>
    <property type="match status" value="1"/>
</dbReference>
<comment type="caution">
    <text evidence="2">The sequence shown here is derived from an EMBL/GenBank/DDBJ whole genome shotgun (WGS) entry which is preliminary data.</text>
</comment>
<keyword evidence="1" id="KW-0732">Signal</keyword>
<gene>
    <name evidence="2" type="ORF">LptCag_0716</name>
</gene>
<dbReference type="RefSeq" id="WP_014961799.1">
    <property type="nucleotide sequence ID" value="NZ_JPGK01000004.1"/>
</dbReference>
<dbReference type="PATRIC" id="fig|178606.4.peg.1249"/>
<feature type="signal peptide" evidence="1">
    <location>
        <begin position="1"/>
        <end position="32"/>
    </location>
</feature>
<protein>
    <recommendedName>
        <fullName evidence="4">Lipoprotein</fullName>
    </recommendedName>
</protein>
<proteinExistence type="predicted"/>
<dbReference type="AlphaFoldDB" id="A0A094WC98"/>
<feature type="chain" id="PRO_5001905248" description="Lipoprotein" evidence="1">
    <location>
        <begin position="33"/>
        <end position="332"/>
    </location>
</feature>
<dbReference type="EMBL" id="JPGK01000004">
    <property type="protein sequence ID" value="KGA94090.1"/>
    <property type="molecule type" value="Genomic_DNA"/>
</dbReference>
<accession>A0A094WC98</accession>